<evidence type="ECO:0000256" key="6">
    <source>
        <dbReference type="SAM" id="MobiDB-lite"/>
    </source>
</evidence>
<name>A0A3M7QF97_BRAPC</name>
<evidence type="ECO:0000256" key="1">
    <source>
        <dbReference type="ARBA" id="ARBA00004123"/>
    </source>
</evidence>
<dbReference type="GO" id="GO:0005634">
    <property type="term" value="C:nucleus"/>
    <property type="evidence" value="ECO:0007669"/>
    <property type="project" value="UniProtKB-SubCell"/>
</dbReference>
<dbReference type="InterPro" id="IPR012337">
    <property type="entry name" value="RNaseH-like_sf"/>
</dbReference>
<comment type="caution">
    <text evidence="7">The sequence shown here is derived from an EMBL/GenBank/DDBJ whole genome shotgun (WGS) entry which is preliminary data.</text>
</comment>
<evidence type="ECO:0000313" key="8">
    <source>
        <dbReference type="Proteomes" id="UP000276133"/>
    </source>
</evidence>
<evidence type="ECO:0000256" key="2">
    <source>
        <dbReference type="ARBA" id="ARBA00022723"/>
    </source>
</evidence>
<keyword evidence="8" id="KW-1185">Reference proteome</keyword>
<dbReference type="Proteomes" id="UP000276133">
    <property type="component" value="Unassembled WGS sequence"/>
</dbReference>
<dbReference type="AlphaFoldDB" id="A0A3M7QF97"/>
<evidence type="ECO:0000256" key="4">
    <source>
        <dbReference type="ARBA" id="ARBA00022833"/>
    </source>
</evidence>
<gene>
    <name evidence="7" type="ORF">BpHYR1_052653</name>
</gene>
<comment type="subcellular location">
    <subcellularLocation>
        <location evidence="1">Nucleus</location>
    </subcellularLocation>
</comment>
<sequence length="433" mass="50624">MPPRRTRNSNRNNNAQSNSAPENSSNSFHSENEESSQTSSQTTENNEFLITEENQVRLDRLINDGLNDVFQKKIIRINGKNIKYSAILNFFDFVTEFETKPKRSIEFKCFQGDKVYKAKLGESGNLKKHLEKRHKNLDNWQKSYLKHINRNSRKWNLDNNLSDLAKYFLTSSTAMKELDNPYLRKMLNFEIPSQQTFKSNILPQLLQNINKSLEEMLNEAKSICLITDLWSNRSNELYLALAVSMVKNDHSKKIRIIGMTPTNGSSNAESIKVCIQRIINAFNFDKRKIFGICCDQGSSLLRLFRQNQNDLFDDHIFFAQNENFSRNYSVRNENQEFELIYAFSQIDREIQEVADDEVIFIEEVHVEEDDEEIENNDVELNTSSFTDQLLNSDENPNSNYLDETDSDQINFLNIEIGTNSRTYPIFRKRFNQL</sequence>
<dbReference type="InterPro" id="IPR052035">
    <property type="entry name" value="ZnF_BED_domain_contain"/>
</dbReference>
<dbReference type="OrthoDB" id="10216173at2759"/>
<evidence type="ECO:0000256" key="5">
    <source>
        <dbReference type="ARBA" id="ARBA00023242"/>
    </source>
</evidence>
<dbReference type="SUPFAM" id="SSF53098">
    <property type="entry name" value="Ribonuclease H-like"/>
    <property type="match status" value="1"/>
</dbReference>
<keyword evidence="3" id="KW-0863">Zinc-finger</keyword>
<evidence type="ECO:0000256" key="3">
    <source>
        <dbReference type="ARBA" id="ARBA00022771"/>
    </source>
</evidence>
<keyword evidence="5" id="KW-0539">Nucleus</keyword>
<protein>
    <submittedName>
        <fullName evidence="7">Zinc finger BED domain-containing 1-like</fullName>
    </submittedName>
</protein>
<feature type="region of interest" description="Disordered" evidence="6">
    <location>
        <begin position="1"/>
        <end position="48"/>
    </location>
</feature>
<reference evidence="7 8" key="1">
    <citation type="journal article" date="2018" name="Sci. Rep.">
        <title>Genomic signatures of local adaptation to the degree of environmental predictability in rotifers.</title>
        <authorList>
            <person name="Franch-Gras L."/>
            <person name="Hahn C."/>
            <person name="Garcia-Roger E.M."/>
            <person name="Carmona M.J."/>
            <person name="Serra M."/>
            <person name="Gomez A."/>
        </authorList>
    </citation>
    <scope>NUCLEOTIDE SEQUENCE [LARGE SCALE GENOMIC DNA]</scope>
    <source>
        <strain evidence="7">HYR1</strain>
    </source>
</reference>
<accession>A0A3M7QF97</accession>
<keyword evidence="4" id="KW-0862">Zinc</keyword>
<organism evidence="7 8">
    <name type="scientific">Brachionus plicatilis</name>
    <name type="common">Marine rotifer</name>
    <name type="synonym">Brachionus muelleri</name>
    <dbReference type="NCBI Taxonomy" id="10195"/>
    <lineage>
        <taxon>Eukaryota</taxon>
        <taxon>Metazoa</taxon>
        <taxon>Spiralia</taxon>
        <taxon>Gnathifera</taxon>
        <taxon>Rotifera</taxon>
        <taxon>Eurotatoria</taxon>
        <taxon>Monogononta</taxon>
        <taxon>Pseudotrocha</taxon>
        <taxon>Ploima</taxon>
        <taxon>Brachionidae</taxon>
        <taxon>Brachionus</taxon>
    </lineage>
</organism>
<evidence type="ECO:0000313" key="7">
    <source>
        <dbReference type="EMBL" id="RNA09933.1"/>
    </source>
</evidence>
<keyword evidence="2" id="KW-0479">Metal-binding</keyword>
<dbReference type="EMBL" id="REGN01006333">
    <property type="protein sequence ID" value="RNA09933.1"/>
    <property type="molecule type" value="Genomic_DNA"/>
</dbReference>
<feature type="compositionally biased region" description="Low complexity" evidence="6">
    <location>
        <begin position="9"/>
        <end position="47"/>
    </location>
</feature>
<dbReference type="PANTHER" id="PTHR46481">
    <property type="entry name" value="ZINC FINGER BED DOMAIN-CONTAINING PROTEIN 4"/>
    <property type="match status" value="1"/>
</dbReference>
<proteinExistence type="predicted"/>
<dbReference type="PANTHER" id="PTHR46481:SF10">
    <property type="entry name" value="ZINC FINGER BED DOMAIN-CONTAINING PROTEIN 39"/>
    <property type="match status" value="1"/>
</dbReference>
<dbReference type="GO" id="GO:0008270">
    <property type="term" value="F:zinc ion binding"/>
    <property type="evidence" value="ECO:0007669"/>
    <property type="project" value="UniProtKB-KW"/>
</dbReference>